<proteinExistence type="predicted"/>
<organism evidence="2">
    <name type="scientific">Spongospora subterranea</name>
    <dbReference type="NCBI Taxonomy" id="70186"/>
    <lineage>
        <taxon>Eukaryota</taxon>
        <taxon>Sar</taxon>
        <taxon>Rhizaria</taxon>
        <taxon>Endomyxa</taxon>
        <taxon>Phytomyxea</taxon>
        <taxon>Plasmodiophorida</taxon>
        <taxon>Plasmodiophoridae</taxon>
        <taxon>Spongospora</taxon>
    </lineage>
</organism>
<feature type="region of interest" description="Disordered" evidence="1">
    <location>
        <begin position="131"/>
        <end position="160"/>
    </location>
</feature>
<evidence type="ECO:0000313" key="2">
    <source>
        <dbReference type="EMBL" id="CRZ12034.1"/>
    </source>
</evidence>
<dbReference type="EMBL" id="HACM01011592">
    <property type="protein sequence ID" value="CRZ12034.1"/>
    <property type="molecule type" value="Transcribed_RNA"/>
</dbReference>
<dbReference type="AlphaFoldDB" id="A0A0H5RTG5"/>
<reference evidence="2" key="1">
    <citation type="submission" date="2015-04" db="EMBL/GenBank/DDBJ databases">
        <title>The genome sequence of the plant pathogenic Rhizarian Plasmodiophora brassicae reveals insights in its biotrophic life cycle and the origin of chitin synthesis.</title>
        <authorList>
            <person name="Schwelm A."/>
            <person name="Fogelqvist J."/>
            <person name="Knaust A."/>
            <person name="Julke S."/>
            <person name="Lilja T."/>
            <person name="Dhandapani V."/>
            <person name="Bonilla-Rosso G."/>
            <person name="Karlsson M."/>
            <person name="Shevchenko A."/>
            <person name="Choi S.R."/>
            <person name="Kim H.G."/>
            <person name="Park J.Y."/>
            <person name="Lim Y.P."/>
            <person name="Ludwig-Muller J."/>
            <person name="Dixelius C."/>
        </authorList>
    </citation>
    <scope>NUCLEOTIDE SEQUENCE</scope>
    <source>
        <tissue evidence="2">Potato root galls</tissue>
    </source>
</reference>
<evidence type="ECO:0000256" key="1">
    <source>
        <dbReference type="SAM" id="MobiDB-lite"/>
    </source>
</evidence>
<accession>A0A0H5RTG5</accession>
<protein>
    <submittedName>
        <fullName evidence="2">Uncharacterized protein</fullName>
    </submittedName>
</protein>
<name>A0A0H5RTG5_9EUKA</name>
<sequence length="160" mass="17752">MIPRKAQWSVIDRPAPHLSSSKGIWNGYDAVGLRSNGDFKKIVYLVASPAQDLTQDIYRFFQNSSTFFQHCAAQNLNYIEDVSMVALAGAQLGSIKRLKNSQTVVNTGDNWHSKANDLNVAGCQGIGEPELSRKARPQALPRSVSGPNLWKTSAEHRRRN</sequence>